<name>A0ABV2TBZ8_9BACT</name>
<accession>A0ABV2TBZ8</accession>
<gene>
    <name evidence="1" type="ORF">ABR189_22490</name>
</gene>
<comment type="caution">
    <text evidence="1">The sequence shown here is derived from an EMBL/GenBank/DDBJ whole genome shotgun (WGS) entry which is preliminary data.</text>
</comment>
<organism evidence="1 2">
    <name type="scientific">Chitinophaga defluvii</name>
    <dbReference type="NCBI Taxonomy" id="3163343"/>
    <lineage>
        <taxon>Bacteria</taxon>
        <taxon>Pseudomonadati</taxon>
        <taxon>Bacteroidota</taxon>
        <taxon>Chitinophagia</taxon>
        <taxon>Chitinophagales</taxon>
        <taxon>Chitinophagaceae</taxon>
        <taxon>Chitinophaga</taxon>
    </lineage>
</organism>
<keyword evidence="2" id="KW-1185">Reference proteome</keyword>
<evidence type="ECO:0000313" key="2">
    <source>
        <dbReference type="Proteomes" id="UP001549749"/>
    </source>
</evidence>
<dbReference type="RefSeq" id="WP_354662737.1">
    <property type="nucleotide sequence ID" value="NZ_JBEXAC010000002.1"/>
</dbReference>
<evidence type="ECO:0000313" key="1">
    <source>
        <dbReference type="EMBL" id="MET7000177.1"/>
    </source>
</evidence>
<sequence length="124" mass="13509">MKLLKPNVASIIAFLTISITLVANANRFKHNRLTLADFVDCYTTVTYKDSSLGCNAFNLVINQSLCPGLTIVGKGASLFIDPVDPEIECPPTGTIFCCAKIRSIATVKCGQFNEITQIYCKEAQ</sequence>
<proteinExistence type="predicted"/>
<dbReference type="EMBL" id="JBEXAC010000002">
    <property type="protein sequence ID" value="MET7000177.1"/>
    <property type="molecule type" value="Genomic_DNA"/>
</dbReference>
<protein>
    <submittedName>
        <fullName evidence="1">Uncharacterized protein</fullName>
    </submittedName>
</protein>
<reference evidence="1 2" key="1">
    <citation type="submission" date="2024-06" db="EMBL/GenBank/DDBJ databases">
        <title>Chitinophaga defluvii sp. nov., isolated from municipal sewage.</title>
        <authorList>
            <person name="Zhang L."/>
        </authorList>
    </citation>
    <scope>NUCLEOTIDE SEQUENCE [LARGE SCALE GENOMIC DNA]</scope>
    <source>
        <strain evidence="1 2">H8</strain>
    </source>
</reference>
<dbReference type="Proteomes" id="UP001549749">
    <property type="component" value="Unassembled WGS sequence"/>
</dbReference>